<keyword evidence="1" id="KW-0175">Coiled coil</keyword>
<dbReference type="RefSeq" id="WP_165025596.1">
    <property type="nucleotide sequence ID" value="NZ_JAAKZF010000006.1"/>
</dbReference>
<accession>A0A6G4W8G4</accession>
<gene>
    <name evidence="2" type="ORF">G6N73_07650</name>
</gene>
<protein>
    <recommendedName>
        <fullName evidence="4">DUF2384 domain-containing protein</fullName>
    </recommendedName>
</protein>
<comment type="caution">
    <text evidence="2">The sequence shown here is derived from an EMBL/GenBank/DDBJ whole genome shotgun (WGS) entry which is preliminary data.</text>
</comment>
<evidence type="ECO:0000313" key="3">
    <source>
        <dbReference type="Proteomes" id="UP001642900"/>
    </source>
</evidence>
<evidence type="ECO:0000256" key="1">
    <source>
        <dbReference type="SAM" id="Coils"/>
    </source>
</evidence>
<dbReference type="Proteomes" id="UP001642900">
    <property type="component" value="Unassembled WGS sequence"/>
</dbReference>
<sequence length="640" mass="72523">MRLTAIISLDNPPSVEGDQIARSRQITLHELISCSDDGKLVVAESIDTGDPLHIEDVSSGLACRCVCPGCGRRMVAHRGQKRRHFQHAVEGVDCQSPGETALHKFAKAVLAKALWIRLSALDATDGRNSLEVVREQEFHFESAMLEQRVGEVVPDVVCQKGDRILHVEFMVTHECGPDKLAKLRVMDIGAIEIDLSGYRDQPLESLEQAILSDAPRSWLHNPRTASAHARLAAMERDRIEVQERRIRAMLAKLPQPVSGSPGVWEAKAMEFGLEPAIVYNEPVTGFLVSDREWRSFVLLELAMPGTAFTHKQAFDAFKKQGWIADNFAYVSKEDAAIIQRVTGRKQLSPWLALRNFLSKLERSGVLKQGSEHDELIAGRGFQFLTQPRKDELERPYKRTEQLKLLTDQVMARIHTVSLKDQFDFDGWLISEVGEGIVPKEAIADDEAFEILVHRLKTLRDEMAEYPPRPNEAIGLPVMEEIAIRAEAKQMAAAQKEADEKKRKELEASKRVNDVLVAACSVFDIDVVTAWLDTSLEELEGDTPREAAMSSSRGWTNAMMALESWKMDRLRKFDQERRRRDLIDKLYRQARTAYRDISRGDLWVRSSNHCLDGKRPEEHCIDQQTFDECLALLSESFRPRR</sequence>
<name>A0A6G4W8G4_9HYPH</name>
<dbReference type="EMBL" id="JAAKZF010000006">
    <property type="protein sequence ID" value="NGO51055.1"/>
    <property type="molecule type" value="Genomic_DNA"/>
</dbReference>
<evidence type="ECO:0000313" key="2">
    <source>
        <dbReference type="EMBL" id="NGO51055.1"/>
    </source>
</evidence>
<keyword evidence="3" id="KW-1185">Reference proteome</keyword>
<reference evidence="2 3" key="1">
    <citation type="submission" date="2020-02" db="EMBL/GenBank/DDBJ databases">
        <title>Genome sequence of strain CCNWXJ40-4.</title>
        <authorList>
            <person name="Gao J."/>
            <person name="Sun J."/>
        </authorList>
    </citation>
    <scope>NUCLEOTIDE SEQUENCE [LARGE SCALE GENOMIC DNA]</scope>
    <source>
        <strain evidence="2 3">CCNWXJ 40-4</strain>
    </source>
</reference>
<dbReference type="AlphaFoldDB" id="A0A6G4W8G4"/>
<proteinExistence type="predicted"/>
<feature type="coiled-coil region" evidence="1">
    <location>
        <begin position="483"/>
        <end position="510"/>
    </location>
</feature>
<evidence type="ECO:0008006" key="4">
    <source>
        <dbReference type="Google" id="ProtNLM"/>
    </source>
</evidence>
<organism evidence="2 3">
    <name type="scientific">Allomesorhizobium camelthorni</name>
    <dbReference type="NCBI Taxonomy" id="475069"/>
    <lineage>
        <taxon>Bacteria</taxon>
        <taxon>Pseudomonadati</taxon>
        <taxon>Pseudomonadota</taxon>
        <taxon>Alphaproteobacteria</taxon>
        <taxon>Hyphomicrobiales</taxon>
        <taxon>Phyllobacteriaceae</taxon>
        <taxon>Allomesorhizobium</taxon>
    </lineage>
</organism>